<feature type="signal peptide" evidence="2">
    <location>
        <begin position="1"/>
        <end position="19"/>
    </location>
</feature>
<organism evidence="3 4">
    <name type="scientific">Dyella caseinilytica</name>
    <dbReference type="NCBI Taxonomy" id="1849581"/>
    <lineage>
        <taxon>Bacteria</taxon>
        <taxon>Pseudomonadati</taxon>
        <taxon>Pseudomonadota</taxon>
        <taxon>Gammaproteobacteria</taxon>
        <taxon>Lysobacterales</taxon>
        <taxon>Rhodanobacteraceae</taxon>
        <taxon>Dyella</taxon>
    </lineage>
</organism>
<feature type="region of interest" description="Disordered" evidence="1">
    <location>
        <begin position="16"/>
        <end position="92"/>
    </location>
</feature>
<proteinExistence type="predicted"/>
<reference evidence="3 4" key="1">
    <citation type="submission" date="2020-10" db="EMBL/GenBank/DDBJ databases">
        <title>Phylogeny of dyella-like bacteria.</title>
        <authorList>
            <person name="Fu J."/>
        </authorList>
    </citation>
    <scope>NUCLEOTIDE SEQUENCE [LARGE SCALE GENOMIC DNA]</scope>
    <source>
        <strain evidence="3 4">DHOB09</strain>
    </source>
</reference>
<sequence>MKKSIAFTLAIVLASAAQATPPSKTASTTSKALSNATTTQAGSTTATPAQTNGGNAASTNGSNSKWVCPPGIKPENGNTSKCFPRPTKNEQR</sequence>
<feature type="compositionally biased region" description="Low complexity" evidence="1">
    <location>
        <begin position="16"/>
        <end position="64"/>
    </location>
</feature>
<keyword evidence="4" id="KW-1185">Reference proteome</keyword>
<evidence type="ECO:0000256" key="2">
    <source>
        <dbReference type="SAM" id="SignalP"/>
    </source>
</evidence>
<name>A0ABX7GS49_9GAMM</name>
<gene>
    <name evidence="3" type="ORF">ISN74_17835</name>
</gene>
<dbReference type="EMBL" id="CP064030">
    <property type="protein sequence ID" value="QRN53269.1"/>
    <property type="molecule type" value="Genomic_DNA"/>
</dbReference>
<dbReference type="Proteomes" id="UP000663181">
    <property type="component" value="Chromosome"/>
</dbReference>
<accession>A0ABX7GS49</accession>
<feature type="chain" id="PRO_5046208694" evidence="2">
    <location>
        <begin position="20"/>
        <end position="92"/>
    </location>
</feature>
<dbReference type="RefSeq" id="WP_188800499.1">
    <property type="nucleotide sequence ID" value="NZ_BMIZ01000002.1"/>
</dbReference>
<evidence type="ECO:0000256" key="1">
    <source>
        <dbReference type="SAM" id="MobiDB-lite"/>
    </source>
</evidence>
<evidence type="ECO:0000313" key="3">
    <source>
        <dbReference type="EMBL" id="QRN53269.1"/>
    </source>
</evidence>
<evidence type="ECO:0000313" key="4">
    <source>
        <dbReference type="Proteomes" id="UP000663181"/>
    </source>
</evidence>
<keyword evidence="2" id="KW-0732">Signal</keyword>
<protein>
    <submittedName>
        <fullName evidence="3">Uncharacterized protein</fullName>
    </submittedName>
</protein>